<reference evidence="1" key="1">
    <citation type="submission" date="2014-11" db="EMBL/GenBank/DDBJ databases">
        <authorList>
            <person name="Amaro Gonzalez C."/>
        </authorList>
    </citation>
    <scope>NUCLEOTIDE SEQUENCE</scope>
</reference>
<dbReference type="EMBL" id="GBXM01019617">
    <property type="protein sequence ID" value="JAH88960.1"/>
    <property type="molecule type" value="Transcribed_RNA"/>
</dbReference>
<sequence>MDIFSPFCCASLKSASFKACVNVSCKGIHFKPRLTSHKNVSTAETVIFCILMFTAQKIILPFQPKSPASQTYLPTVDSANGQLSGMQSVLQSVLPV</sequence>
<reference evidence="1" key="2">
    <citation type="journal article" date="2015" name="Fish Shellfish Immunol.">
        <title>Early steps in the European eel (Anguilla anguilla)-Vibrio vulnificus interaction in the gills: Role of the RtxA13 toxin.</title>
        <authorList>
            <person name="Callol A."/>
            <person name="Pajuelo D."/>
            <person name="Ebbesson L."/>
            <person name="Teles M."/>
            <person name="MacKenzie S."/>
            <person name="Amaro C."/>
        </authorList>
    </citation>
    <scope>NUCLEOTIDE SEQUENCE</scope>
</reference>
<evidence type="ECO:0000313" key="1">
    <source>
        <dbReference type="EMBL" id="JAH88960.1"/>
    </source>
</evidence>
<protein>
    <submittedName>
        <fullName evidence="1">Uncharacterized protein</fullName>
    </submittedName>
</protein>
<name>A0A0E9WHA1_ANGAN</name>
<proteinExistence type="predicted"/>
<organism evidence="1">
    <name type="scientific">Anguilla anguilla</name>
    <name type="common">European freshwater eel</name>
    <name type="synonym">Muraena anguilla</name>
    <dbReference type="NCBI Taxonomy" id="7936"/>
    <lineage>
        <taxon>Eukaryota</taxon>
        <taxon>Metazoa</taxon>
        <taxon>Chordata</taxon>
        <taxon>Craniata</taxon>
        <taxon>Vertebrata</taxon>
        <taxon>Euteleostomi</taxon>
        <taxon>Actinopterygii</taxon>
        <taxon>Neopterygii</taxon>
        <taxon>Teleostei</taxon>
        <taxon>Anguilliformes</taxon>
        <taxon>Anguillidae</taxon>
        <taxon>Anguilla</taxon>
    </lineage>
</organism>
<accession>A0A0E9WHA1</accession>
<dbReference type="AlphaFoldDB" id="A0A0E9WHA1"/>